<name>A0A5J6V9Z5_9MICO</name>
<feature type="transmembrane region" description="Helical" evidence="9">
    <location>
        <begin position="405"/>
        <end position="425"/>
    </location>
</feature>
<evidence type="ECO:0000256" key="9">
    <source>
        <dbReference type="SAM" id="Phobius"/>
    </source>
</evidence>
<evidence type="ECO:0000256" key="1">
    <source>
        <dbReference type="ARBA" id="ARBA00004651"/>
    </source>
</evidence>
<dbReference type="RefSeq" id="WP_158062526.1">
    <property type="nucleotide sequence ID" value="NZ_CP044427.1"/>
</dbReference>
<evidence type="ECO:0000313" key="10">
    <source>
        <dbReference type="EMBL" id="QFG70033.1"/>
    </source>
</evidence>
<dbReference type="GO" id="GO:0016758">
    <property type="term" value="F:hexosyltransferase activity"/>
    <property type="evidence" value="ECO:0007669"/>
    <property type="project" value="InterPro"/>
</dbReference>
<feature type="transmembrane region" description="Helical" evidence="9">
    <location>
        <begin position="143"/>
        <end position="164"/>
    </location>
</feature>
<keyword evidence="5 9" id="KW-1133">Transmembrane helix</keyword>
<evidence type="ECO:0000313" key="11">
    <source>
        <dbReference type="Proteomes" id="UP000326546"/>
    </source>
</evidence>
<dbReference type="EMBL" id="CP044427">
    <property type="protein sequence ID" value="QFG70033.1"/>
    <property type="molecule type" value="Genomic_DNA"/>
</dbReference>
<evidence type="ECO:0000256" key="2">
    <source>
        <dbReference type="ARBA" id="ARBA00022475"/>
    </source>
</evidence>
<dbReference type="AlphaFoldDB" id="A0A5J6V9Z5"/>
<keyword evidence="6 9" id="KW-0472">Membrane</keyword>
<feature type="compositionally biased region" description="Low complexity" evidence="8">
    <location>
        <begin position="455"/>
        <end position="469"/>
    </location>
</feature>
<keyword evidence="4 9" id="KW-0812">Transmembrane</keyword>
<keyword evidence="2" id="KW-1003">Cell membrane</keyword>
<keyword evidence="11" id="KW-1185">Reference proteome</keyword>
<reference evidence="10 11" key="1">
    <citation type="submission" date="2019-09" db="EMBL/GenBank/DDBJ databases">
        <title>Serinicoccus pratensis sp. nov., isolated from meadow soil.</title>
        <authorList>
            <person name="Zhang W."/>
        </authorList>
    </citation>
    <scope>NUCLEOTIDE SEQUENCE [LARGE SCALE GENOMIC DNA]</scope>
    <source>
        <strain evidence="10 11">W204</strain>
    </source>
</reference>
<evidence type="ECO:0000256" key="3">
    <source>
        <dbReference type="ARBA" id="ARBA00022679"/>
    </source>
</evidence>
<dbReference type="OrthoDB" id="3348156at2"/>
<feature type="transmembrane region" description="Helical" evidence="9">
    <location>
        <begin position="299"/>
        <end position="321"/>
    </location>
</feature>
<feature type="transmembrane region" description="Helical" evidence="9">
    <location>
        <begin position="46"/>
        <end position="66"/>
    </location>
</feature>
<dbReference type="Proteomes" id="UP000326546">
    <property type="component" value="Chromosome"/>
</dbReference>
<evidence type="ECO:0000256" key="7">
    <source>
        <dbReference type="ARBA" id="ARBA00024033"/>
    </source>
</evidence>
<dbReference type="InterPro" id="IPR018584">
    <property type="entry name" value="GT87"/>
</dbReference>
<feature type="transmembrane region" description="Helical" evidence="9">
    <location>
        <begin position="333"/>
        <end position="353"/>
    </location>
</feature>
<protein>
    <submittedName>
        <fullName evidence="10">DUF2029 domain-containing protein</fullName>
    </submittedName>
</protein>
<organism evidence="10 11">
    <name type="scientific">Ornithinimicrobium pratense</name>
    <dbReference type="NCBI Taxonomy" id="2593973"/>
    <lineage>
        <taxon>Bacteria</taxon>
        <taxon>Bacillati</taxon>
        <taxon>Actinomycetota</taxon>
        <taxon>Actinomycetes</taxon>
        <taxon>Micrococcales</taxon>
        <taxon>Ornithinimicrobiaceae</taxon>
        <taxon>Ornithinimicrobium</taxon>
    </lineage>
</organism>
<feature type="region of interest" description="Disordered" evidence="8">
    <location>
        <begin position="435"/>
        <end position="475"/>
    </location>
</feature>
<comment type="similarity">
    <text evidence="7">Belongs to the glycosyltransferase 87 family.</text>
</comment>
<dbReference type="KEGG" id="serw:FY030_16125"/>
<proteinExistence type="inferred from homology"/>
<dbReference type="GO" id="GO:0005886">
    <property type="term" value="C:plasma membrane"/>
    <property type="evidence" value="ECO:0007669"/>
    <property type="project" value="UniProtKB-SubCell"/>
</dbReference>
<gene>
    <name evidence="10" type="ORF">FY030_16125</name>
</gene>
<keyword evidence="3" id="KW-0808">Transferase</keyword>
<evidence type="ECO:0000256" key="6">
    <source>
        <dbReference type="ARBA" id="ARBA00023136"/>
    </source>
</evidence>
<evidence type="ECO:0000256" key="4">
    <source>
        <dbReference type="ARBA" id="ARBA00022692"/>
    </source>
</evidence>
<evidence type="ECO:0000256" key="5">
    <source>
        <dbReference type="ARBA" id="ARBA00022989"/>
    </source>
</evidence>
<evidence type="ECO:0000256" key="8">
    <source>
        <dbReference type="SAM" id="MobiDB-lite"/>
    </source>
</evidence>
<feature type="transmembrane region" description="Helical" evidence="9">
    <location>
        <begin position="176"/>
        <end position="204"/>
    </location>
</feature>
<accession>A0A5J6V9Z5</accession>
<feature type="transmembrane region" description="Helical" evidence="9">
    <location>
        <begin position="249"/>
        <end position="267"/>
    </location>
</feature>
<comment type="subcellular location">
    <subcellularLocation>
        <location evidence="1">Cell membrane</location>
        <topology evidence="1">Multi-pass membrane protein</topology>
    </subcellularLocation>
</comment>
<dbReference type="Pfam" id="PF09594">
    <property type="entry name" value="GT87"/>
    <property type="match status" value="1"/>
</dbReference>
<sequence length="475" mass="50796">MPLSRDRTRRDVPWRVPSWSDPVVRSATGVLGGPAGRYAVVGARGLAGVAAAVVLLGTLNLALAVWTKGHCLLKGWSTPDQFWRGCYSDLPVVHVSSPLAEGLLPWAGESPSNQPPLPGLVMWLISLASPATGTGVTAQQWTLVLWAALCVPLLAAGVLAAVALQPRRPWQAAHLALSPVLALLVLVSTDLLGITLTLLALWAWHRERSWLAGALLGLALLVRPFPLLVLAAMVLLAWRHRQRLRVMQVLVGAALGALLVLVPLLTVEPQALTGLRQWWGQGAGYGALQMVPQLLGARLIAPATVAIAVTGWVAALVLGAWLTRRPGRAPVGVVQLSAVMLLVVVLTAPSLSVQSGLWLLPLLALSARPWWEHLVWALAEALHFLATWLHIAFGSDPGRGLPPEAYALVVLLRAAAWAWLLWRIWATAPVRWRTPADQPPSSLPRSSEVDADSPSTARATNGATSASTTSRKERM</sequence>
<feature type="transmembrane region" description="Helical" evidence="9">
    <location>
        <begin position="210"/>
        <end position="237"/>
    </location>
</feature>